<feature type="compositionally biased region" description="Low complexity" evidence="1">
    <location>
        <begin position="519"/>
        <end position="532"/>
    </location>
</feature>
<feature type="region of interest" description="Disordered" evidence="1">
    <location>
        <begin position="1"/>
        <end position="267"/>
    </location>
</feature>
<evidence type="ECO:0000313" key="2">
    <source>
        <dbReference type="EMBL" id="KZO99078.1"/>
    </source>
</evidence>
<name>A0A167PSE9_CALVF</name>
<reference evidence="2 3" key="1">
    <citation type="journal article" date="2016" name="Mol. Biol. Evol.">
        <title>Comparative Genomics of Early-Diverging Mushroom-Forming Fungi Provides Insights into the Origins of Lignocellulose Decay Capabilities.</title>
        <authorList>
            <person name="Nagy L.G."/>
            <person name="Riley R."/>
            <person name="Tritt A."/>
            <person name="Adam C."/>
            <person name="Daum C."/>
            <person name="Floudas D."/>
            <person name="Sun H."/>
            <person name="Yadav J.S."/>
            <person name="Pangilinan J."/>
            <person name="Larsson K.H."/>
            <person name="Matsuura K."/>
            <person name="Barry K."/>
            <person name="Labutti K."/>
            <person name="Kuo R."/>
            <person name="Ohm R.A."/>
            <person name="Bhattacharya S.S."/>
            <person name="Shirouzu T."/>
            <person name="Yoshinaga Y."/>
            <person name="Martin F.M."/>
            <person name="Grigoriev I.V."/>
            <person name="Hibbett D.S."/>
        </authorList>
    </citation>
    <scope>NUCLEOTIDE SEQUENCE [LARGE SCALE GENOMIC DNA]</scope>
    <source>
        <strain evidence="2 3">TUFC12733</strain>
    </source>
</reference>
<feature type="compositionally biased region" description="Low complexity" evidence="1">
    <location>
        <begin position="299"/>
        <end position="324"/>
    </location>
</feature>
<feature type="compositionally biased region" description="Gly residues" evidence="1">
    <location>
        <begin position="583"/>
        <end position="593"/>
    </location>
</feature>
<sequence>MSQPRESGSDWDQGGWGRDLDPRHLARLSIPQTGSAVSEGSGRRSQSRSRGSSQGDEDEDEDNQGSQQQDEEENDQEPEPEGQGSEGLQEEDTMSSFVSTPPSELATAPSASAAGSRTGPARPPPPQPLSPQQQQVRPLSFLSSVGEPSPLFHFPGTFADCAEWENGAERQSSRASATSSGSAASASDYQLRRVNLSPARTPTMSERSLPSASASAPRDPEEEEVERSLFASPPRTPSQRSAASFRSSAYSAQSADSGVDPEQIMDELQRSLRYPDIYTFQRTQLTHISERSEPLGSTRSARSSYYASAAPQRPASTTPSQQPVQPQPPTPVRSAPPGREREIDTALQRLAGRAGELINLFEQRSASPQRIVPIPAAAALSQSQSLPSLPRPAAAAPTESTYTRSSTFPTLDPTLGSRPGNPSKRSLASASGSEERPRSVLSDLNRPLPPAPAEEPVRLRPPPPEQRPTSYPSEPRARQAEAPRPTSMPTYGSLLRQPLSPLVSPRTRARQLLEGRGTPRSASPLSSAGSAGSRRRSSRRQREEQENLPLGERGELPAYEGQGVEDVKKPVTPEQTGPTGQAGQAGGNGGNGNGDKESPQHGSDREAQEYLEQSQEVSVRERGV</sequence>
<protein>
    <submittedName>
        <fullName evidence="2">Uncharacterized protein</fullName>
    </submittedName>
</protein>
<dbReference type="STRING" id="1330018.A0A167PSE9"/>
<feature type="compositionally biased region" description="Polar residues" evidence="1">
    <location>
        <begin position="398"/>
        <end position="409"/>
    </location>
</feature>
<organism evidence="2 3">
    <name type="scientific">Calocera viscosa (strain TUFC12733)</name>
    <dbReference type="NCBI Taxonomy" id="1330018"/>
    <lineage>
        <taxon>Eukaryota</taxon>
        <taxon>Fungi</taxon>
        <taxon>Dikarya</taxon>
        <taxon>Basidiomycota</taxon>
        <taxon>Agaricomycotina</taxon>
        <taxon>Dacrymycetes</taxon>
        <taxon>Dacrymycetales</taxon>
        <taxon>Dacrymycetaceae</taxon>
        <taxon>Calocera</taxon>
    </lineage>
</organism>
<feature type="compositionally biased region" description="Low complexity" evidence="1">
    <location>
        <begin position="130"/>
        <end position="140"/>
    </location>
</feature>
<feature type="region of interest" description="Disordered" evidence="1">
    <location>
        <begin position="284"/>
        <end position="342"/>
    </location>
</feature>
<feature type="compositionally biased region" description="Low complexity" evidence="1">
    <location>
        <begin position="380"/>
        <end position="397"/>
    </location>
</feature>
<dbReference type="Proteomes" id="UP000076738">
    <property type="component" value="Unassembled WGS sequence"/>
</dbReference>
<feature type="compositionally biased region" description="Low complexity" evidence="1">
    <location>
        <begin position="238"/>
        <end position="255"/>
    </location>
</feature>
<accession>A0A167PSE9</accession>
<feature type="region of interest" description="Disordered" evidence="1">
    <location>
        <begin position="380"/>
        <end position="624"/>
    </location>
</feature>
<feature type="compositionally biased region" description="Pro residues" evidence="1">
    <location>
        <begin position="447"/>
        <end position="466"/>
    </location>
</feature>
<evidence type="ECO:0000313" key="3">
    <source>
        <dbReference type="Proteomes" id="UP000076738"/>
    </source>
</evidence>
<feature type="compositionally biased region" description="Low complexity" evidence="1">
    <location>
        <begin position="173"/>
        <end position="187"/>
    </location>
</feature>
<feature type="compositionally biased region" description="Low complexity" evidence="1">
    <location>
        <begin position="205"/>
        <end position="217"/>
    </location>
</feature>
<gene>
    <name evidence="2" type="ORF">CALVIDRAFT_398598</name>
</gene>
<keyword evidence="3" id="KW-1185">Reference proteome</keyword>
<proteinExistence type="predicted"/>
<feature type="compositionally biased region" description="Acidic residues" evidence="1">
    <location>
        <begin position="55"/>
        <end position="80"/>
    </location>
</feature>
<evidence type="ECO:0000256" key="1">
    <source>
        <dbReference type="SAM" id="MobiDB-lite"/>
    </source>
</evidence>
<feature type="compositionally biased region" description="Polar residues" evidence="1">
    <location>
        <begin position="423"/>
        <end position="432"/>
    </location>
</feature>
<dbReference type="EMBL" id="KV417273">
    <property type="protein sequence ID" value="KZO99078.1"/>
    <property type="molecule type" value="Genomic_DNA"/>
</dbReference>
<feature type="compositionally biased region" description="Basic and acidic residues" evidence="1">
    <location>
        <begin position="594"/>
        <end position="608"/>
    </location>
</feature>
<dbReference type="AlphaFoldDB" id="A0A167PSE9"/>